<accession>A0A819BYY5</accession>
<evidence type="ECO:0000256" key="1">
    <source>
        <dbReference type="ARBA" id="ARBA00004613"/>
    </source>
</evidence>
<evidence type="ECO:0000256" key="3">
    <source>
        <dbReference type="ARBA" id="ARBA00022737"/>
    </source>
</evidence>
<feature type="domain" description="Thyroglobulin type-1" evidence="7">
    <location>
        <begin position="1"/>
        <end position="51"/>
    </location>
</feature>
<dbReference type="Gene3D" id="4.10.800.10">
    <property type="entry name" value="Thyroglobulin type-1"/>
    <property type="match status" value="1"/>
</dbReference>
<dbReference type="CDD" id="cd00191">
    <property type="entry name" value="TY"/>
    <property type="match status" value="1"/>
</dbReference>
<organism evidence="8 9">
    <name type="scientific">Adineta steineri</name>
    <dbReference type="NCBI Taxonomy" id="433720"/>
    <lineage>
        <taxon>Eukaryota</taxon>
        <taxon>Metazoa</taxon>
        <taxon>Spiralia</taxon>
        <taxon>Gnathifera</taxon>
        <taxon>Rotifera</taxon>
        <taxon>Eurotatoria</taxon>
        <taxon>Bdelloidea</taxon>
        <taxon>Adinetida</taxon>
        <taxon>Adinetidae</taxon>
        <taxon>Adineta</taxon>
    </lineage>
</organism>
<dbReference type="InterPro" id="IPR000716">
    <property type="entry name" value="Thyroglobulin_1"/>
</dbReference>
<dbReference type="PROSITE" id="PS51162">
    <property type="entry name" value="THYROGLOBULIN_1_2"/>
    <property type="match status" value="1"/>
</dbReference>
<comment type="subcellular location">
    <subcellularLocation>
        <location evidence="1">Secreted</location>
    </subcellularLocation>
</comment>
<name>A0A819BYY5_9BILA</name>
<evidence type="ECO:0000256" key="5">
    <source>
        <dbReference type="PROSITE-ProRule" id="PRU00500"/>
    </source>
</evidence>
<keyword evidence="3" id="KW-0677">Repeat</keyword>
<reference evidence="8" key="1">
    <citation type="submission" date="2021-02" db="EMBL/GenBank/DDBJ databases">
        <authorList>
            <person name="Nowell W R."/>
        </authorList>
    </citation>
    <scope>NUCLEOTIDE SEQUENCE</scope>
</reference>
<keyword evidence="4" id="KW-1015">Disulfide bond</keyword>
<dbReference type="Pfam" id="PF00086">
    <property type="entry name" value="Thyroglobulin_1"/>
    <property type="match status" value="1"/>
</dbReference>
<gene>
    <name evidence="8" type="ORF">OKA104_LOCUS19111</name>
</gene>
<dbReference type="Proteomes" id="UP000663881">
    <property type="component" value="Unassembled WGS sequence"/>
</dbReference>
<sequence>MEGIFRPRCNSNGYYASRQCSADTPRQCWCVDKHGIEVDGTRQDDDHMPQCEQHQQVSQLDITDTIDNTDDASSYEERQFQQRSILDTSHSSVTKQQLMDILRKLYNQGWKPPNKNYIPGTRFGRHGG</sequence>
<protein>
    <recommendedName>
        <fullName evidence="7">Thyroglobulin type-1 domain-containing protein</fullName>
    </recommendedName>
</protein>
<dbReference type="InterPro" id="IPR051950">
    <property type="entry name" value="Dev_reg/Prot_inhib"/>
</dbReference>
<evidence type="ECO:0000313" key="8">
    <source>
        <dbReference type="EMBL" id="CAF3811851.1"/>
    </source>
</evidence>
<evidence type="ECO:0000313" key="9">
    <source>
        <dbReference type="Proteomes" id="UP000663881"/>
    </source>
</evidence>
<dbReference type="InterPro" id="IPR036857">
    <property type="entry name" value="Thyroglobulin_1_sf"/>
</dbReference>
<evidence type="ECO:0000256" key="2">
    <source>
        <dbReference type="ARBA" id="ARBA00022525"/>
    </source>
</evidence>
<comment type="caution">
    <text evidence="5">Lacks conserved residue(s) required for the propagation of feature annotation.</text>
</comment>
<dbReference type="SMART" id="SM00211">
    <property type="entry name" value="TY"/>
    <property type="match status" value="1"/>
</dbReference>
<dbReference type="PROSITE" id="PS00484">
    <property type="entry name" value="THYROGLOBULIN_1_1"/>
    <property type="match status" value="1"/>
</dbReference>
<proteinExistence type="predicted"/>
<evidence type="ECO:0000259" key="7">
    <source>
        <dbReference type="PROSITE" id="PS51162"/>
    </source>
</evidence>
<feature type="region of interest" description="Disordered" evidence="6">
    <location>
        <begin position="39"/>
        <end position="76"/>
    </location>
</feature>
<dbReference type="PANTHER" id="PTHR12352:SF3">
    <property type="entry name" value="NIDOGEN-2"/>
    <property type="match status" value="1"/>
</dbReference>
<evidence type="ECO:0000256" key="4">
    <source>
        <dbReference type="ARBA" id="ARBA00023157"/>
    </source>
</evidence>
<dbReference type="AlphaFoldDB" id="A0A819BYY5"/>
<keyword evidence="2" id="KW-0964">Secreted</keyword>
<dbReference type="SUPFAM" id="SSF57610">
    <property type="entry name" value="Thyroglobulin type-1 domain"/>
    <property type="match status" value="1"/>
</dbReference>
<dbReference type="PANTHER" id="PTHR12352">
    <property type="entry name" value="SECRETED MODULAR CALCIUM-BINDING PROTEIN"/>
    <property type="match status" value="1"/>
</dbReference>
<feature type="compositionally biased region" description="Basic and acidic residues" evidence="6">
    <location>
        <begin position="39"/>
        <end position="49"/>
    </location>
</feature>
<evidence type="ECO:0000256" key="6">
    <source>
        <dbReference type="SAM" id="MobiDB-lite"/>
    </source>
</evidence>
<comment type="caution">
    <text evidence="8">The sequence shown here is derived from an EMBL/GenBank/DDBJ whole genome shotgun (WGS) entry which is preliminary data.</text>
</comment>
<dbReference type="EMBL" id="CAJOAY010001216">
    <property type="protein sequence ID" value="CAF3811851.1"/>
    <property type="molecule type" value="Genomic_DNA"/>
</dbReference>
<dbReference type="GO" id="GO:0005615">
    <property type="term" value="C:extracellular space"/>
    <property type="evidence" value="ECO:0007669"/>
    <property type="project" value="TreeGrafter"/>
</dbReference>